<sequence>MSTKVTDNTAKSQLQFIQNHQTALDAGEYQIEIEQTVKIDDALDKFSANLTFVVQGDRFTLAPQDIHAVFPPVGSLGDHSHILPHIALEWSTLPWERLVHAGSSQDIPWLALILIHEGELVGRDGQTGESLIQPGNTKIVTLKELQKPSTNTIKWPGITLEAGQEPDDKVSVIDVPKTLLLEILPTTQDLSYLAHVRKISGETENNAPLAVVISNRLPQKDQSSTAYLVSLESRYKENGEFDHQNATDEDSIRLVVLKSWSFACSDPKQNFQALLTNLDKNTLRLPESDQAEANKYLTKGYVPLPHYLRQGGKTLSWYHSPLAPGENSTSLGLSKLSVRSADQLIAYNPNNGLFDISYAAAWQLGQLLALQDKQFAISLFNWKRSNAQKLAQNNQQALFPHLFTDNNGKSASSNSADNEFPNDIKTWFEQLGLLSGVPFNYLVPDEQMLPSESIRFFWLDWFWVESLLDGAFSIGRVQASDAQEDSKNNPLTSKVKKITGFLMRSDVVSGWPDLQIDGSESSILDERPMKQNEKLKILRQDRLSEDVLVCLFDGAVRTVDISLKPEGLHFGFNNDDADELWRELRKLDGQEMGDWKVQPIPWKDETKQVVNINNLVDAIKNELKTQNEIEESNAFTAAQFALQMIQGAEKVRLSIST</sequence>
<protein>
    <submittedName>
        <fullName evidence="1">Uncharacterized protein</fullName>
    </submittedName>
</protein>
<evidence type="ECO:0000313" key="2">
    <source>
        <dbReference type="Proteomes" id="UP000717364"/>
    </source>
</evidence>
<name>A0A947GHH4_9CYAN</name>
<comment type="caution">
    <text evidence="1">The sequence shown here is derived from an EMBL/GenBank/DDBJ whole genome shotgun (WGS) entry which is preliminary data.</text>
</comment>
<reference evidence="1" key="2">
    <citation type="journal article" date="2021" name="Mar. Drugs">
        <title>Genome Reduction and Secondary Metabolism of the Marine Sponge-Associated Cyanobacterium Leptothoe.</title>
        <authorList>
            <person name="Konstantinou D."/>
            <person name="Popin R.V."/>
            <person name="Fewer D.P."/>
            <person name="Sivonen K."/>
            <person name="Gkelis S."/>
        </authorList>
    </citation>
    <scope>NUCLEOTIDE SEQUENCE</scope>
    <source>
        <strain evidence="1">TAU-MAC 1115</strain>
    </source>
</reference>
<dbReference type="AlphaFoldDB" id="A0A947GHH4"/>
<reference evidence="1" key="1">
    <citation type="submission" date="2020-11" db="EMBL/GenBank/DDBJ databases">
        <authorList>
            <person name="Konstantinou D."/>
            <person name="Gkelis S."/>
            <person name="Popin R."/>
            <person name="Fewer D."/>
            <person name="Sivonen K."/>
        </authorList>
    </citation>
    <scope>NUCLEOTIDE SEQUENCE</scope>
    <source>
        <strain evidence="1">TAU-MAC 1115</strain>
    </source>
</reference>
<accession>A0A947GHH4</accession>
<proteinExistence type="predicted"/>
<keyword evidence="2" id="KW-1185">Reference proteome</keyword>
<dbReference type="EMBL" id="JADOES010000002">
    <property type="protein sequence ID" value="MBT9314052.1"/>
    <property type="molecule type" value="Genomic_DNA"/>
</dbReference>
<dbReference type="Proteomes" id="UP000717364">
    <property type="component" value="Unassembled WGS sequence"/>
</dbReference>
<dbReference type="RefSeq" id="WP_215607122.1">
    <property type="nucleotide sequence ID" value="NZ_JADOES010000002.1"/>
</dbReference>
<organism evidence="1 2">
    <name type="scientific">Leptothoe spongobia TAU-MAC 1115</name>
    <dbReference type="NCBI Taxonomy" id="1967444"/>
    <lineage>
        <taxon>Bacteria</taxon>
        <taxon>Bacillati</taxon>
        <taxon>Cyanobacteriota</taxon>
        <taxon>Cyanophyceae</taxon>
        <taxon>Nodosilineales</taxon>
        <taxon>Cymatolegaceae</taxon>
        <taxon>Leptothoe</taxon>
        <taxon>Leptothoe spongobia</taxon>
    </lineage>
</organism>
<gene>
    <name evidence="1" type="ORF">IXB50_01265</name>
</gene>
<evidence type="ECO:0000313" key="1">
    <source>
        <dbReference type="EMBL" id="MBT9314052.1"/>
    </source>
</evidence>